<name>A0ABX3D0D2_9BACL</name>
<evidence type="ECO:0008006" key="4">
    <source>
        <dbReference type="Google" id="ProtNLM"/>
    </source>
</evidence>
<dbReference type="InterPro" id="IPR023365">
    <property type="entry name" value="Sortase_dom-sf"/>
</dbReference>
<reference evidence="2" key="1">
    <citation type="submission" date="2016-07" db="EMBL/GenBank/DDBJ databases">
        <title>Draft genome Planococcus salivarum.</title>
        <authorList>
            <person name="See-Too W.S."/>
        </authorList>
    </citation>
    <scope>NUCLEOTIDE SEQUENCE [LARGE SCALE GENOMIC DNA]</scope>
    <source>
        <strain evidence="2">DSM 23820</strain>
    </source>
</reference>
<evidence type="ECO:0000313" key="2">
    <source>
        <dbReference type="EMBL" id="OHX51378.1"/>
    </source>
</evidence>
<sequence>MAGHVDGLSQPGIFYDLNKLEPGDEIHITGTDGTELLFVVRAKKSYPPEDAPIQEIFGHSSASQLNLITCTGVFDESTGDYEERLVIYTDLIEK</sequence>
<organism evidence="2 3">
    <name type="scientific">Planococcus salinarum</name>
    <dbReference type="NCBI Taxonomy" id="622695"/>
    <lineage>
        <taxon>Bacteria</taxon>
        <taxon>Bacillati</taxon>
        <taxon>Bacillota</taxon>
        <taxon>Bacilli</taxon>
        <taxon>Bacillales</taxon>
        <taxon>Caryophanaceae</taxon>
        <taxon>Planococcus</taxon>
    </lineage>
</organism>
<proteinExistence type="predicted"/>
<evidence type="ECO:0000256" key="1">
    <source>
        <dbReference type="ARBA" id="ARBA00022801"/>
    </source>
</evidence>
<protein>
    <recommendedName>
        <fullName evidence="4">Sortase</fullName>
    </recommendedName>
</protein>
<dbReference type="CDD" id="cd05829">
    <property type="entry name" value="Sortase_F"/>
    <property type="match status" value="1"/>
</dbReference>
<keyword evidence="3" id="KW-1185">Reference proteome</keyword>
<dbReference type="Gene3D" id="2.40.260.10">
    <property type="entry name" value="Sortase"/>
    <property type="match status" value="1"/>
</dbReference>
<gene>
    <name evidence="2" type="ORF">BB776_03190</name>
</gene>
<dbReference type="SUPFAM" id="SSF63817">
    <property type="entry name" value="Sortase"/>
    <property type="match status" value="1"/>
</dbReference>
<comment type="caution">
    <text evidence="2">The sequence shown here is derived from an EMBL/GenBank/DDBJ whole genome shotgun (WGS) entry which is preliminary data.</text>
</comment>
<dbReference type="Pfam" id="PF04203">
    <property type="entry name" value="Sortase"/>
    <property type="match status" value="1"/>
</dbReference>
<evidence type="ECO:0000313" key="3">
    <source>
        <dbReference type="Proteomes" id="UP000242153"/>
    </source>
</evidence>
<dbReference type="InterPro" id="IPR005754">
    <property type="entry name" value="Sortase"/>
</dbReference>
<keyword evidence="1" id="KW-0378">Hydrolase</keyword>
<dbReference type="InterPro" id="IPR042001">
    <property type="entry name" value="Sortase_F"/>
</dbReference>
<dbReference type="Proteomes" id="UP000242153">
    <property type="component" value="Unassembled WGS sequence"/>
</dbReference>
<dbReference type="EMBL" id="MBQG01000092">
    <property type="protein sequence ID" value="OHX51378.1"/>
    <property type="molecule type" value="Genomic_DNA"/>
</dbReference>
<accession>A0ABX3D0D2</accession>